<organism evidence="1 2">
    <name type="scientific">Haemophilus parahaemolyticus</name>
    <dbReference type="NCBI Taxonomy" id="735"/>
    <lineage>
        <taxon>Bacteria</taxon>
        <taxon>Pseudomonadati</taxon>
        <taxon>Pseudomonadota</taxon>
        <taxon>Gammaproteobacteria</taxon>
        <taxon>Pasteurellales</taxon>
        <taxon>Pasteurellaceae</taxon>
        <taxon>Haemophilus</taxon>
    </lineage>
</organism>
<dbReference type="Gene3D" id="2.40.160.90">
    <property type="match status" value="1"/>
</dbReference>
<evidence type="ECO:0000313" key="2">
    <source>
        <dbReference type="Proteomes" id="UP000254867"/>
    </source>
</evidence>
<dbReference type="EMBL" id="UGHH01000002">
    <property type="protein sequence ID" value="STO64257.1"/>
    <property type="molecule type" value="Genomic_DNA"/>
</dbReference>
<dbReference type="Proteomes" id="UP000254867">
    <property type="component" value="Unassembled WGS sequence"/>
</dbReference>
<proteinExistence type="predicted"/>
<evidence type="ECO:0000313" key="1">
    <source>
        <dbReference type="EMBL" id="STO64257.1"/>
    </source>
</evidence>
<name>A0A377I2N5_HAEPH</name>
<dbReference type="RefSeq" id="WP_119222729.1">
    <property type="nucleotide sequence ID" value="NZ_UGHH01000002.1"/>
</dbReference>
<sequence length="62" mass="6659">MIYAQGKPTDVAQIPTSGTIQYTGGAAYVKDGVSYARTSEMNATADFDKKVIDITINEKVNT</sequence>
<dbReference type="AlphaFoldDB" id="A0A377I2N5"/>
<dbReference type="SUPFAM" id="SSF56925">
    <property type="entry name" value="OMPA-like"/>
    <property type="match status" value="1"/>
</dbReference>
<dbReference type="InterPro" id="IPR011250">
    <property type="entry name" value="OMP/PagP_B-barrel"/>
</dbReference>
<reference evidence="1 2" key="1">
    <citation type="submission" date="2018-06" db="EMBL/GenBank/DDBJ databases">
        <authorList>
            <consortium name="Pathogen Informatics"/>
            <person name="Doyle S."/>
        </authorList>
    </citation>
    <scope>NUCLEOTIDE SEQUENCE [LARGE SCALE GENOMIC DNA]</scope>
    <source>
        <strain evidence="1 2">NCTC10794</strain>
    </source>
</reference>
<protein>
    <submittedName>
        <fullName evidence="1">Uncharacterized protein</fullName>
    </submittedName>
</protein>
<gene>
    <name evidence="1" type="ORF">NCTC10794_01318</name>
</gene>
<accession>A0A377I2N5</accession>